<keyword evidence="2" id="KW-0560">Oxidoreductase</keyword>
<comment type="similarity">
    <text evidence="1">Belongs to the manganese catalase family.</text>
</comment>
<dbReference type="SUPFAM" id="SSF47240">
    <property type="entry name" value="Ferritin-like"/>
    <property type="match status" value="1"/>
</dbReference>
<dbReference type="InterPro" id="IPR039377">
    <property type="entry name" value="Mn_catalase_dom"/>
</dbReference>
<dbReference type="GO" id="GO:0004096">
    <property type="term" value="F:catalase activity"/>
    <property type="evidence" value="ECO:0007669"/>
    <property type="project" value="UniProtKB-EC"/>
</dbReference>
<keyword evidence="3" id="KW-1185">Reference proteome</keyword>
<dbReference type="CDD" id="cd01051">
    <property type="entry name" value="Mn_catalase"/>
    <property type="match status" value="1"/>
</dbReference>
<protein>
    <submittedName>
        <fullName evidence="2">Manganese catalase</fullName>
        <ecNumber evidence="2">1.11.1.6</ecNumber>
    </submittedName>
</protein>
<organism evidence="2 3">
    <name type="scientific">Sutcliffiella rhizosphaerae</name>
    <dbReference type="NCBI Taxonomy" id="2880967"/>
    <lineage>
        <taxon>Bacteria</taxon>
        <taxon>Bacillati</taxon>
        <taxon>Bacillota</taxon>
        <taxon>Bacilli</taxon>
        <taxon>Bacillales</taxon>
        <taxon>Bacillaceae</taxon>
        <taxon>Sutcliffiella</taxon>
    </lineage>
</organism>
<accession>A0ABN8A6E2</accession>
<dbReference type="Proteomes" id="UP000789833">
    <property type="component" value="Unassembled WGS sequence"/>
</dbReference>
<dbReference type="InterPro" id="IPR012347">
    <property type="entry name" value="Ferritin-like"/>
</dbReference>
<evidence type="ECO:0000256" key="1">
    <source>
        <dbReference type="ARBA" id="ARBA00007644"/>
    </source>
</evidence>
<gene>
    <name evidence="2" type="primary">ydbD_1</name>
    <name evidence="2" type="ORF">BACCIP111883_01378</name>
</gene>
<dbReference type="InterPro" id="IPR007760">
    <property type="entry name" value="Mn_catalase"/>
</dbReference>
<keyword evidence="2" id="KW-0575">Peroxidase</keyword>
<dbReference type="EMBL" id="CAKJTJ010000005">
    <property type="protein sequence ID" value="CAG9620609.1"/>
    <property type="molecule type" value="Genomic_DNA"/>
</dbReference>
<evidence type="ECO:0000313" key="3">
    <source>
        <dbReference type="Proteomes" id="UP000789833"/>
    </source>
</evidence>
<evidence type="ECO:0000313" key="2">
    <source>
        <dbReference type="EMBL" id="CAG9620609.1"/>
    </source>
</evidence>
<reference evidence="2 3" key="1">
    <citation type="submission" date="2021-10" db="EMBL/GenBank/DDBJ databases">
        <authorList>
            <person name="Criscuolo A."/>
        </authorList>
    </citation>
    <scope>NUCLEOTIDE SEQUENCE [LARGE SCALE GENOMIC DNA]</scope>
    <source>
        <strain evidence="3">CIP 111883</strain>
    </source>
</reference>
<comment type="caution">
    <text evidence="2">The sequence shown here is derived from an EMBL/GenBank/DDBJ whole genome shotgun (WGS) entry which is preliminary data.</text>
</comment>
<sequence>MKDDFHFLVIGQFPLFIDVKENLVFVCLGGGRTLFTRVNRLLIPLPKPKQPDPNGAAAVQELLGGKFGEMSTLNNYMFQSHNFRNKRKLKPFYDLVASITAEELGHVELVATTINLMLEGVTSPAPPDATPLGNTKDLRNSYHYIVNAQTALVGDSMGRPWTGDNVFNSGNLVLDLLHNFFLECGARTHKMRVYQMTDNPVARELIGYLLVRGGVHVLAYAKALEIATGVDVTKLVPIPSLENRAFETTRKFEAEGVHRKLYTFSANDYKDVSMIWKGRHPEDGGRLEVIQGAPPGAPVPDLDNVPEEFAPGISQEDFMEIAKRLQRSAGIKLEG</sequence>
<dbReference type="InterPro" id="IPR009078">
    <property type="entry name" value="Ferritin-like_SF"/>
</dbReference>
<dbReference type="Pfam" id="PF05067">
    <property type="entry name" value="Mn_catalase"/>
    <property type="match status" value="1"/>
</dbReference>
<proteinExistence type="inferred from homology"/>
<dbReference type="Gene3D" id="1.20.1260.10">
    <property type="match status" value="1"/>
</dbReference>
<name>A0ABN8A6E2_9BACI</name>
<dbReference type="EC" id="1.11.1.6" evidence="2"/>